<dbReference type="Pfam" id="PF07963">
    <property type="entry name" value="N_methyl"/>
    <property type="match status" value="1"/>
</dbReference>
<dbReference type="AlphaFoldDB" id="A0A0D1W8E1"/>
<name>A0A0D1W8E1_ANEMI</name>
<dbReference type="GO" id="GO:0009986">
    <property type="term" value="C:cell surface"/>
    <property type="evidence" value="ECO:0007669"/>
    <property type="project" value="UniProtKB-SubCell"/>
</dbReference>
<dbReference type="InterPro" id="IPR045584">
    <property type="entry name" value="Pilin-like"/>
</dbReference>
<evidence type="ECO:0000313" key="7">
    <source>
        <dbReference type="Proteomes" id="UP000182836"/>
    </source>
</evidence>
<keyword evidence="3" id="KW-0812">Transmembrane</keyword>
<dbReference type="RefSeq" id="WP_043066661.1">
    <property type="nucleotide sequence ID" value="NZ_BJOA01000040.1"/>
</dbReference>
<sequence>MKIRNSGFSLIEVLLVLAIFGGMLCIALPSVVHTFRHMQGEQFIDMLGADIYLAANEALSYRGQVRIVFYPQSEFYTVQRMWELKKKKVMIPAGFSVTNNFRNGTIIFNELGHVIQAGTISIVYPNSMKKKVTVYMASGRFSVNTE</sequence>
<dbReference type="InterPro" id="IPR012902">
    <property type="entry name" value="N_methyl_site"/>
</dbReference>
<dbReference type="SUPFAM" id="SSF54523">
    <property type="entry name" value="Pili subunits"/>
    <property type="match status" value="1"/>
</dbReference>
<dbReference type="Proteomes" id="UP000182836">
    <property type="component" value="Unassembled WGS sequence"/>
</dbReference>
<comment type="subcellular location">
    <subcellularLocation>
        <location evidence="1">Cell surface</location>
    </subcellularLocation>
</comment>
<dbReference type="InterPro" id="IPR016785">
    <property type="entry name" value="ComGD"/>
</dbReference>
<dbReference type="EMBL" id="LGUG01000004">
    <property type="protein sequence ID" value="KON95525.1"/>
    <property type="molecule type" value="Genomic_DNA"/>
</dbReference>
<organism evidence="4 6">
    <name type="scientific">Aneurinibacillus migulanus</name>
    <name type="common">Bacillus migulanus</name>
    <dbReference type="NCBI Taxonomy" id="47500"/>
    <lineage>
        <taxon>Bacteria</taxon>
        <taxon>Bacillati</taxon>
        <taxon>Bacillota</taxon>
        <taxon>Bacilli</taxon>
        <taxon>Bacillales</taxon>
        <taxon>Paenibacillaceae</taxon>
        <taxon>Aneurinibacillus group</taxon>
        <taxon>Aneurinibacillus</taxon>
    </lineage>
</organism>
<feature type="transmembrane region" description="Helical" evidence="3">
    <location>
        <begin position="6"/>
        <end position="28"/>
    </location>
</feature>
<dbReference type="OrthoDB" id="2679978at2"/>
<protein>
    <submittedName>
        <fullName evidence="5">Prepilin-type N-terminal cleavage/methylation domain-containing protein</fullName>
    </submittedName>
</protein>
<dbReference type="STRING" id="47500.AF333_08595"/>
<evidence type="ECO:0000313" key="6">
    <source>
        <dbReference type="Proteomes" id="UP000037269"/>
    </source>
</evidence>
<dbReference type="NCBIfam" id="TIGR02532">
    <property type="entry name" value="IV_pilin_GFxxxE"/>
    <property type="match status" value="1"/>
</dbReference>
<dbReference type="EMBL" id="FNED01000011">
    <property type="protein sequence ID" value="SDJ07211.1"/>
    <property type="molecule type" value="Genomic_DNA"/>
</dbReference>
<dbReference type="Proteomes" id="UP000037269">
    <property type="component" value="Unassembled WGS sequence"/>
</dbReference>
<accession>A0A0D1W8E1</accession>
<keyword evidence="2" id="KW-0178">Competence</keyword>
<evidence type="ECO:0000313" key="5">
    <source>
        <dbReference type="EMBL" id="SDJ07211.1"/>
    </source>
</evidence>
<dbReference type="PIRSF" id="PIRSF021292">
    <property type="entry name" value="Competence_ComGD"/>
    <property type="match status" value="1"/>
</dbReference>
<dbReference type="PATRIC" id="fig|47500.8.peg.774"/>
<proteinExistence type="predicted"/>
<reference evidence="4 6" key="1">
    <citation type="submission" date="2015-07" db="EMBL/GenBank/DDBJ databases">
        <title>Fjat-14205 dsm 2895.</title>
        <authorList>
            <person name="Liu B."/>
            <person name="Wang J."/>
            <person name="Zhu Y."/>
            <person name="Liu G."/>
            <person name="Chen Q."/>
            <person name="Chen Z."/>
            <person name="Lan J."/>
            <person name="Che J."/>
            <person name="Ge C."/>
            <person name="Shi H."/>
            <person name="Pan Z."/>
            <person name="Liu X."/>
        </authorList>
    </citation>
    <scope>NUCLEOTIDE SEQUENCE [LARGE SCALE GENOMIC DNA]</scope>
    <source>
        <strain evidence="4 6">DSM 2895</strain>
    </source>
</reference>
<keyword evidence="3" id="KW-0472">Membrane</keyword>
<dbReference type="GO" id="GO:0030420">
    <property type="term" value="P:establishment of competence for transformation"/>
    <property type="evidence" value="ECO:0007669"/>
    <property type="project" value="UniProtKB-KW"/>
</dbReference>
<evidence type="ECO:0000256" key="2">
    <source>
        <dbReference type="ARBA" id="ARBA00023287"/>
    </source>
</evidence>
<keyword evidence="6" id="KW-1185">Reference proteome</keyword>
<gene>
    <name evidence="4" type="ORF">AF333_08595</name>
    <name evidence="5" type="ORF">SAMN04487909_111101</name>
</gene>
<reference evidence="5 7" key="2">
    <citation type="submission" date="2016-10" db="EMBL/GenBank/DDBJ databases">
        <authorList>
            <person name="de Groot N.N."/>
        </authorList>
    </citation>
    <scope>NUCLEOTIDE SEQUENCE [LARGE SCALE GENOMIC DNA]</scope>
    <source>
        <strain evidence="5 7">DSM 2895</strain>
    </source>
</reference>
<keyword evidence="3" id="KW-1133">Transmembrane helix</keyword>
<evidence type="ECO:0000313" key="4">
    <source>
        <dbReference type="EMBL" id="KON95525.1"/>
    </source>
</evidence>
<evidence type="ECO:0000256" key="3">
    <source>
        <dbReference type="SAM" id="Phobius"/>
    </source>
</evidence>
<dbReference type="GeneID" id="42305255"/>
<evidence type="ECO:0000256" key="1">
    <source>
        <dbReference type="ARBA" id="ARBA00004241"/>
    </source>
</evidence>